<dbReference type="UniPathway" id="UPA00219"/>
<evidence type="ECO:0000256" key="2">
    <source>
        <dbReference type="ARBA" id="ARBA00022679"/>
    </source>
</evidence>
<dbReference type="Gene3D" id="2.40.440.10">
    <property type="entry name" value="L,D-transpeptidase catalytic domain-like"/>
    <property type="match status" value="1"/>
</dbReference>
<dbReference type="GO" id="GO:0016740">
    <property type="term" value="F:transferase activity"/>
    <property type="evidence" value="ECO:0007669"/>
    <property type="project" value="UniProtKB-KW"/>
</dbReference>
<dbReference type="GO" id="GO:0005576">
    <property type="term" value="C:extracellular region"/>
    <property type="evidence" value="ECO:0007669"/>
    <property type="project" value="TreeGrafter"/>
</dbReference>
<dbReference type="CDD" id="cd16913">
    <property type="entry name" value="YkuD_like"/>
    <property type="match status" value="1"/>
</dbReference>
<dbReference type="RefSeq" id="WP_005210748.1">
    <property type="nucleotide sequence ID" value="NZ_KB291611.1"/>
</dbReference>
<dbReference type="InterPro" id="IPR022029">
    <property type="entry name" value="YoaR-like_PG-bd"/>
</dbReference>
<keyword evidence="4 6" id="KW-0573">Peptidoglycan synthesis</keyword>
<dbReference type="HOGENOM" id="CLU_022707_2_1_9"/>
<keyword evidence="10" id="KW-1185">Reference proteome</keyword>
<dbReference type="PANTHER" id="PTHR30582:SF33">
    <property type="entry name" value="EXPORTED PROTEIN"/>
    <property type="match status" value="1"/>
</dbReference>
<organism evidence="9 10">
    <name type="scientific">Clostridium celatum DSM 1785</name>
    <dbReference type="NCBI Taxonomy" id="545697"/>
    <lineage>
        <taxon>Bacteria</taxon>
        <taxon>Bacillati</taxon>
        <taxon>Bacillota</taxon>
        <taxon>Clostridia</taxon>
        <taxon>Eubacteriales</taxon>
        <taxon>Clostridiaceae</taxon>
        <taxon>Clostridium</taxon>
    </lineage>
</organism>
<dbReference type="PROSITE" id="PS52029">
    <property type="entry name" value="LD_TPASE"/>
    <property type="match status" value="1"/>
</dbReference>
<keyword evidence="7" id="KW-1133">Transmembrane helix</keyword>
<accession>L1QLK8</accession>
<feature type="transmembrane region" description="Helical" evidence="7">
    <location>
        <begin position="12"/>
        <end position="31"/>
    </location>
</feature>
<keyword evidence="7" id="KW-0812">Transmembrane</keyword>
<feature type="active site" description="Proton donor/acceptor" evidence="6">
    <location>
        <position position="412"/>
    </location>
</feature>
<dbReference type="AlphaFoldDB" id="L1QLK8"/>
<evidence type="ECO:0000256" key="3">
    <source>
        <dbReference type="ARBA" id="ARBA00022960"/>
    </source>
</evidence>
<reference evidence="9 10" key="1">
    <citation type="submission" date="2012-05" db="EMBL/GenBank/DDBJ databases">
        <authorList>
            <person name="Weinstock G."/>
            <person name="Sodergren E."/>
            <person name="Lobos E.A."/>
            <person name="Fulton L."/>
            <person name="Fulton R."/>
            <person name="Courtney L."/>
            <person name="Fronick C."/>
            <person name="O'Laughlin M."/>
            <person name="Godfrey J."/>
            <person name="Wilson R.M."/>
            <person name="Miner T."/>
            <person name="Farmer C."/>
            <person name="Delehaunty K."/>
            <person name="Cordes M."/>
            <person name="Minx P."/>
            <person name="Tomlinson C."/>
            <person name="Chen J."/>
            <person name="Wollam A."/>
            <person name="Pepin K.H."/>
            <person name="Bhonagiri V."/>
            <person name="Zhang X."/>
            <person name="Suruliraj S."/>
            <person name="Warren W."/>
            <person name="Mitreva M."/>
            <person name="Mardis E.R."/>
            <person name="Wilson R.K."/>
        </authorList>
    </citation>
    <scope>NUCLEOTIDE SEQUENCE [LARGE SCALE GENOMIC DNA]</scope>
    <source>
        <strain evidence="9 10">DSM 1785</strain>
    </source>
</reference>
<dbReference type="OrthoDB" id="3176960at2"/>
<keyword evidence="5 6" id="KW-0961">Cell wall biogenesis/degradation</keyword>
<evidence type="ECO:0000256" key="1">
    <source>
        <dbReference type="ARBA" id="ARBA00004752"/>
    </source>
</evidence>
<dbReference type="SUPFAM" id="SSF141523">
    <property type="entry name" value="L,D-transpeptidase catalytic domain-like"/>
    <property type="match status" value="1"/>
</dbReference>
<dbReference type="PATRIC" id="fig|545697.3.peg.545"/>
<feature type="active site" description="Nucleophile" evidence="6">
    <location>
        <position position="433"/>
    </location>
</feature>
<dbReference type="Proteomes" id="UP000010420">
    <property type="component" value="Unassembled WGS sequence"/>
</dbReference>
<comment type="pathway">
    <text evidence="1 6">Cell wall biogenesis; peptidoglycan biosynthesis.</text>
</comment>
<evidence type="ECO:0000313" key="9">
    <source>
        <dbReference type="EMBL" id="EKY28806.1"/>
    </source>
</evidence>
<dbReference type="Pfam" id="PF12229">
    <property type="entry name" value="PG_binding_4"/>
    <property type="match status" value="2"/>
</dbReference>
<gene>
    <name evidence="9" type="ORF">HMPREF0216_00550</name>
</gene>
<dbReference type="GO" id="GO:0071972">
    <property type="term" value="F:peptidoglycan L,D-transpeptidase activity"/>
    <property type="evidence" value="ECO:0007669"/>
    <property type="project" value="TreeGrafter"/>
</dbReference>
<dbReference type="PANTHER" id="PTHR30582">
    <property type="entry name" value="L,D-TRANSPEPTIDASE"/>
    <property type="match status" value="1"/>
</dbReference>
<dbReference type="InterPro" id="IPR038063">
    <property type="entry name" value="Transpep_catalytic_dom"/>
</dbReference>
<dbReference type="GO" id="GO:0071555">
    <property type="term" value="P:cell wall organization"/>
    <property type="evidence" value="ECO:0007669"/>
    <property type="project" value="UniProtKB-UniRule"/>
</dbReference>
<dbReference type="InterPro" id="IPR050979">
    <property type="entry name" value="LD-transpeptidase"/>
</dbReference>
<evidence type="ECO:0000256" key="4">
    <source>
        <dbReference type="ARBA" id="ARBA00022984"/>
    </source>
</evidence>
<evidence type="ECO:0000313" key="10">
    <source>
        <dbReference type="Proteomes" id="UP000010420"/>
    </source>
</evidence>
<evidence type="ECO:0000259" key="8">
    <source>
        <dbReference type="PROSITE" id="PS52029"/>
    </source>
</evidence>
<comment type="caution">
    <text evidence="9">The sequence shown here is derived from an EMBL/GenBank/DDBJ whole genome shotgun (WGS) entry which is preliminary data.</text>
</comment>
<keyword evidence="3 6" id="KW-0133">Cell shape</keyword>
<dbReference type="EMBL" id="AMEZ01000017">
    <property type="protein sequence ID" value="EKY28806.1"/>
    <property type="molecule type" value="Genomic_DNA"/>
</dbReference>
<keyword evidence="7" id="KW-0472">Membrane</keyword>
<dbReference type="eggNOG" id="COG1376">
    <property type="taxonomic scope" value="Bacteria"/>
</dbReference>
<dbReference type="Gene3D" id="3.10.20.800">
    <property type="match status" value="1"/>
</dbReference>
<dbReference type="GO" id="GO:0018104">
    <property type="term" value="P:peptidoglycan-protein cross-linking"/>
    <property type="evidence" value="ECO:0007669"/>
    <property type="project" value="TreeGrafter"/>
</dbReference>
<dbReference type="GO" id="GO:0008360">
    <property type="term" value="P:regulation of cell shape"/>
    <property type="evidence" value="ECO:0007669"/>
    <property type="project" value="UniProtKB-UniRule"/>
</dbReference>
<keyword evidence="2" id="KW-0808">Transferase</keyword>
<dbReference type="STRING" id="545697.HMPREF0216_00550"/>
<evidence type="ECO:0000256" key="5">
    <source>
        <dbReference type="ARBA" id="ARBA00023316"/>
    </source>
</evidence>
<protein>
    <submittedName>
        <fullName evidence="9">ErfK/YbiS/YcfS/YnhG</fullName>
    </submittedName>
</protein>
<sequence>MVNNKKSPIFNILILFCSLLSIYFVIVIYFSNHFFVGTSLNNINLSCKTIKEANVILNKFANNYTIELKERGGLIENISGSDINFKYNSKEKLQEIKNNQNPYLWPLLFFQNNKYVNNEIFSYDNSLFNEQFEKLNCFKEENIIEPQNATLKFNGSEYYIIDEVYGNKINKDFLHAYILNSIYIGTKSLVFDDINCYEDPKFIATSEKVLDTKDTLNNYVNTRIYYTFDDTIEILDGNTINTWLDIDDSFNIIFDNNKIDEYLKSLGDKYNTYGKAREFKTTTKKNITVIGGNYGWRINRSKEREALINDIKNGENIIKEPIYLQKALGTRENDIGSTYVEINLTNQYLWFYKDGDIVAQGDIVSGNESRGLSTPVGTYILNYKQKDATLKGAGYSSKVSYWMPFNSNIGLHDATWRNDFGGNIYKSNGSHGCINLPVYLAKKIYENIEPGTPIICYTE</sequence>
<name>L1QLK8_9CLOT</name>
<dbReference type="Pfam" id="PF03734">
    <property type="entry name" value="YkuD"/>
    <property type="match status" value="1"/>
</dbReference>
<dbReference type="InterPro" id="IPR005490">
    <property type="entry name" value="LD_TPept_cat_dom"/>
</dbReference>
<proteinExistence type="predicted"/>
<evidence type="ECO:0000256" key="7">
    <source>
        <dbReference type="SAM" id="Phobius"/>
    </source>
</evidence>
<dbReference type="SUPFAM" id="SSF143985">
    <property type="entry name" value="L,D-transpeptidase pre-catalytic domain-like"/>
    <property type="match status" value="1"/>
</dbReference>
<dbReference type="InterPro" id="IPR038054">
    <property type="entry name" value="LD_TPept-like_central_sf"/>
</dbReference>
<evidence type="ECO:0000256" key="6">
    <source>
        <dbReference type="PROSITE-ProRule" id="PRU01373"/>
    </source>
</evidence>
<feature type="domain" description="L,D-TPase catalytic" evidence="8">
    <location>
        <begin position="338"/>
        <end position="457"/>
    </location>
</feature>